<evidence type="ECO:0000313" key="2">
    <source>
        <dbReference type="Proteomes" id="UP001597469"/>
    </source>
</evidence>
<evidence type="ECO:0000313" key="1">
    <source>
        <dbReference type="EMBL" id="MFD2573076.1"/>
    </source>
</evidence>
<reference evidence="2" key="1">
    <citation type="journal article" date="2019" name="Int. J. Syst. Evol. Microbiol.">
        <title>The Global Catalogue of Microorganisms (GCM) 10K type strain sequencing project: providing services to taxonomists for standard genome sequencing and annotation.</title>
        <authorList>
            <consortium name="The Broad Institute Genomics Platform"/>
            <consortium name="The Broad Institute Genome Sequencing Center for Infectious Disease"/>
            <person name="Wu L."/>
            <person name="Ma J."/>
        </authorList>
    </citation>
    <scope>NUCLEOTIDE SEQUENCE [LARGE SCALE GENOMIC DNA]</scope>
    <source>
        <strain evidence="2">KCTC 42805</strain>
    </source>
</reference>
<dbReference type="EMBL" id="JBHULN010000015">
    <property type="protein sequence ID" value="MFD2573076.1"/>
    <property type="molecule type" value="Genomic_DNA"/>
</dbReference>
<keyword evidence="2" id="KW-1185">Reference proteome</keyword>
<protein>
    <recommendedName>
        <fullName evidence="3">FAD-dependent oxidoreductase</fullName>
    </recommendedName>
</protein>
<organism evidence="1 2">
    <name type="scientific">Spirosoma soli</name>
    <dbReference type="NCBI Taxonomy" id="1770529"/>
    <lineage>
        <taxon>Bacteria</taxon>
        <taxon>Pseudomonadati</taxon>
        <taxon>Bacteroidota</taxon>
        <taxon>Cytophagia</taxon>
        <taxon>Cytophagales</taxon>
        <taxon>Cytophagaceae</taxon>
        <taxon>Spirosoma</taxon>
    </lineage>
</organism>
<dbReference type="RefSeq" id="WP_381525673.1">
    <property type="nucleotide sequence ID" value="NZ_JBHULN010000015.1"/>
</dbReference>
<dbReference type="InterPro" id="IPR036188">
    <property type="entry name" value="FAD/NAD-bd_sf"/>
</dbReference>
<proteinExistence type="predicted"/>
<dbReference type="SUPFAM" id="SSF51905">
    <property type="entry name" value="FAD/NAD(P)-binding domain"/>
    <property type="match status" value="1"/>
</dbReference>
<gene>
    <name evidence="1" type="ORF">ACFSUS_20715</name>
</gene>
<comment type="caution">
    <text evidence="1">The sequence shown here is derived from an EMBL/GenBank/DDBJ whole genome shotgun (WGS) entry which is preliminary data.</text>
</comment>
<evidence type="ECO:0008006" key="3">
    <source>
        <dbReference type="Google" id="ProtNLM"/>
    </source>
</evidence>
<sequence length="364" mass="40239">MIKASFYNDEAMLNPEFAAYQAGIEKESFIKGGALIMHGLAFNIKAITRFILAKLEKAGVDFRLGPDHEVTQVVYNAHNEVEGVVTRDGHLHISRHLLFHGGAYIQPGLFRGENADQHICGMKGFWAHITGKTAERLIRGMGLTPKACKIHGGKMQITVDGEAYLSQVADLNVEPVILEKENGETEYTLCIGSGYLFVGTYPFEGDNDVPKNDTQQAERIQAIRKSEKLAIAGFWEVVRRVYDLDITLEDGLARKHPDVRILEKGCIRSWSVDDRELRIVQKTSNGGVMIVHGGGNTGSTTKSMFESTVAMQFISELDAADSASELVSHYEALRESLRSEAGALNAESWSALEEDLNAALYQLY</sequence>
<name>A0ABW5M975_9BACT</name>
<dbReference type="Proteomes" id="UP001597469">
    <property type="component" value="Unassembled WGS sequence"/>
</dbReference>
<accession>A0ABW5M975</accession>